<keyword evidence="3" id="KW-1185">Reference proteome</keyword>
<gene>
    <name evidence="2" type="ORF">CKO28_23590</name>
</gene>
<comment type="caution">
    <text evidence="2">The sequence shown here is derived from an EMBL/GenBank/DDBJ whole genome shotgun (WGS) entry which is preliminary data.</text>
</comment>
<proteinExistence type="predicted"/>
<feature type="domain" description="Flagellar protein FlgJ N-terminal" evidence="1">
    <location>
        <begin position="67"/>
        <end position="105"/>
    </location>
</feature>
<dbReference type="Proteomes" id="UP001296873">
    <property type="component" value="Unassembled WGS sequence"/>
</dbReference>
<dbReference type="EMBL" id="NRRL01000135">
    <property type="protein sequence ID" value="MBK1670994.1"/>
    <property type="molecule type" value="Genomic_DNA"/>
</dbReference>
<protein>
    <recommendedName>
        <fullName evidence="1">Flagellar protein FlgJ N-terminal domain-containing protein</fullName>
    </recommendedName>
</protein>
<dbReference type="Pfam" id="PF10135">
    <property type="entry name" value="Rod-binding"/>
    <property type="match status" value="1"/>
</dbReference>
<evidence type="ECO:0000259" key="1">
    <source>
        <dbReference type="Pfam" id="PF10135"/>
    </source>
</evidence>
<name>A0ABS1DL86_9PROT</name>
<evidence type="ECO:0000313" key="2">
    <source>
        <dbReference type="EMBL" id="MBK1670994.1"/>
    </source>
</evidence>
<organism evidence="2 3">
    <name type="scientific">Rhodovibrio sodomensis</name>
    <dbReference type="NCBI Taxonomy" id="1088"/>
    <lineage>
        <taxon>Bacteria</taxon>
        <taxon>Pseudomonadati</taxon>
        <taxon>Pseudomonadota</taxon>
        <taxon>Alphaproteobacteria</taxon>
        <taxon>Rhodospirillales</taxon>
        <taxon>Rhodovibrionaceae</taxon>
        <taxon>Rhodovibrio</taxon>
    </lineage>
</organism>
<sequence>MSPFTKTGIDPALLAQQLGAASTGKAAAAVKRSAAGGIDETAAAKAAQDFEAMFIAQMLKPIFQGLSTEGMFGGGKGEEMYRSLMVEEYGKTIAKAGGVGIADQVKAEMLKLQEVK</sequence>
<dbReference type="RefSeq" id="WP_200343448.1">
    <property type="nucleotide sequence ID" value="NZ_NRRL01000135.1"/>
</dbReference>
<evidence type="ECO:0000313" key="3">
    <source>
        <dbReference type="Proteomes" id="UP001296873"/>
    </source>
</evidence>
<dbReference type="InterPro" id="IPR019301">
    <property type="entry name" value="Flagellar_prot_FlgJ_N"/>
</dbReference>
<reference evidence="2 3" key="1">
    <citation type="journal article" date="2020" name="Microorganisms">
        <title>Osmotic Adaptation and Compatible Solute Biosynthesis of Phototrophic Bacteria as Revealed from Genome Analyses.</title>
        <authorList>
            <person name="Imhoff J.F."/>
            <person name="Rahn T."/>
            <person name="Kunzel S."/>
            <person name="Keller A."/>
            <person name="Neulinger S.C."/>
        </authorList>
    </citation>
    <scope>NUCLEOTIDE SEQUENCE [LARGE SCALE GENOMIC DNA]</scope>
    <source>
        <strain evidence="2 3">DSM 9895</strain>
    </source>
</reference>
<accession>A0ABS1DL86</accession>